<dbReference type="WBParaSite" id="TTAC_0000199401-mRNA-1">
    <property type="protein sequence ID" value="TTAC_0000199401-mRNA-1"/>
    <property type="gene ID" value="TTAC_0000199401"/>
</dbReference>
<dbReference type="STRING" id="6205.A0A0R3WMK6"/>
<dbReference type="PRINTS" id="PR00259">
    <property type="entry name" value="TMFOUR"/>
</dbReference>
<protein>
    <submittedName>
        <fullName evidence="6">ABC transmembrane type-1 domain-containing protein</fullName>
    </submittedName>
</protein>
<dbReference type="GO" id="GO:0016020">
    <property type="term" value="C:membrane"/>
    <property type="evidence" value="ECO:0007669"/>
    <property type="project" value="UniProtKB-SubCell"/>
</dbReference>
<dbReference type="AlphaFoldDB" id="A0A0R3WMK6"/>
<evidence type="ECO:0000256" key="2">
    <source>
        <dbReference type="ARBA" id="ARBA00022692"/>
    </source>
</evidence>
<keyword evidence="3 5" id="KW-1133">Transmembrane helix</keyword>
<name>A0A0R3WMK6_HYDTA</name>
<feature type="transmembrane region" description="Helical" evidence="5">
    <location>
        <begin position="12"/>
        <end position="34"/>
    </location>
</feature>
<dbReference type="Pfam" id="PF00335">
    <property type="entry name" value="Tetraspanin"/>
    <property type="match status" value="1"/>
</dbReference>
<organism evidence="6">
    <name type="scientific">Hydatigena taeniaeformis</name>
    <name type="common">Feline tapeworm</name>
    <name type="synonym">Taenia taeniaeformis</name>
    <dbReference type="NCBI Taxonomy" id="6205"/>
    <lineage>
        <taxon>Eukaryota</taxon>
        <taxon>Metazoa</taxon>
        <taxon>Spiralia</taxon>
        <taxon>Lophotrochozoa</taxon>
        <taxon>Platyhelminthes</taxon>
        <taxon>Cestoda</taxon>
        <taxon>Eucestoda</taxon>
        <taxon>Cyclophyllidea</taxon>
        <taxon>Taeniidae</taxon>
        <taxon>Hydatigera</taxon>
    </lineage>
</organism>
<evidence type="ECO:0000313" key="6">
    <source>
        <dbReference type="WBParaSite" id="TTAC_0000199401-mRNA-1"/>
    </source>
</evidence>
<keyword evidence="4 5" id="KW-0472">Membrane</keyword>
<sequence length="194" mass="21632">LITVIHGSPIFTLVLGVVVLATAFIGCFGASYLNGCLIKLYAILMMILVIGELIWGTLHIALKDQTLKLIEHYFNTSIAEIESGNADPQLLNSIKRIQNSVGIYISWIAVEHTIRRIGEILMKSAVELEKFVSGFLNRLRLYHPEYMCFRALVLYYPFPLLQGCVQVAEKVLVDNRIPLGISIIVLSLIEMGAV</sequence>
<evidence type="ECO:0000256" key="3">
    <source>
        <dbReference type="ARBA" id="ARBA00022989"/>
    </source>
</evidence>
<evidence type="ECO:0000256" key="5">
    <source>
        <dbReference type="SAM" id="Phobius"/>
    </source>
</evidence>
<keyword evidence="2 5" id="KW-0812">Transmembrane</keyword>
<dbReference type="InterPro" id="IPR018499">
    <property type="entry name" value="Tetraspanin/Peripherin"/>
</dbReference>
<comment type="subcellular location">
    <subcellularLocation>
        <location evidence="1">Membrane</location>
        <topology evidence="1">Multi-pass membrane protein</topology>
    </subcellularLocation>
</comment>
<feature type="transmembrane region" description="Helical" evidence="5">
    <location>
        <begin position="40"/>
        <end position="62"/>
    </location>
</feature>
<proteinExistence type="predicted"/>
<reference evidence="6" key="1">
    <citation type="submission" date="2017-02" db="UniProtKB">
        <authorList>
            <consortium name="WormBaseParasite"/>
        </authorList>
    </citation>
    <scope>IDENTIFICATION</scope>
</reference>
<evidence type="ECO:0000256" key="4">
    <source>
        <dbReference type="ARBA" id="ARBA00023136"/>
    </source>
</evidence>
<evidence type="ECO:0000256" key="1">
    <source>
        <dbReference type="ARBA" id="ARBA00004141"/>
    </source>
</evidence>
<accession>A0A0R3WMK6</accession>